<protein>
    <recommendedName>
        <fullName evidence="1">DUF7878 domain-containing protein</fullName>
    </recommendedName>
</protein>
<dbReference type="AlphaFoldDB" id="A0A4U0NSJ7"/>
<proteinExistence type="predicted"/>
<dbReference type="Proteomes" id="UP000308697">
    <property type="component" value="Unassembled WGS sequence"/>
</dbReference>
<evidence type="ECO:0000313" key="2">
    <source>
        <dbReference type="EMBL" id="TJZ57515.1"/>
    </source>
</evidence>
<dbReference type="EMBL" id="SUMB01000002">
    <property type="protein sequence ID" value="TJZ57515.1"/>
    <property type="molecule type" value="Genomic_DNA"/>
</dbReference>
<organism evidence="2 3">
    <name type="scientific">Streptomyces piniterrae</name>
    <dbReference type="NCBI Taxonomy" id="2571125"/>
    <lineage>
        <taxon>Bacteria</taxon>
        <taxon>Bacillati</taxon>
        <taxon>Actinomycetota</taxon>
        <taxon>Actinomycetes</taxon>
        <taxon>Kitasatosporales</taxon>
        <taxon>Streptomycetaceae</taxon>
        <taxon>Streptomyces</taxon>
    </lineage>
</organism>
<dbReference type="InterPro" id="IPR057200">
    <property type="entry name" value="DUF7878"/>
</dbReference>
<keyword evidence="3" id="KW-1185">Reference proteome</keyword>
<evidence type="ECO:0000259" key="1">
    <source>
        <dbReference type="Pfam" id="PF25297"/>
    </source>
</evidence>
<evidence type="ECO:0000313" key="3">
    <source>
        <dbReference type="Proteomes" id="UP000308697"/>
    </source>
</evidence>
<sequence length="119" mass="13230">MAELLLSLEADLTISDDDHEIFSESDFPVAELAFHLSTWLNTAGESDDFELDSMSADPGLVRIVKHQDGWVVGSIFEPDSWTRPVDRQTLEAEVGNFVKSVRMGLSTIGIDPHFIPEPK</sequence>
<name>A0A4U0NSJ7_9ACTN</name>
<dbReference type="Pfam" id="PF25297">
    <property type="entry name" value="DUF7878"/>
    <property type="match status" value="1"/>
</dbReference>
<gene>
    <name evidence="2" type="ORF">FCH28_06100</name>
</gene>
<accession>A0A4U0NSJ7</accession>
<feature type="domain" description="DUF7878" evidence="1">
    <location>
        <begin position="4"/>
        <end position="103"/>
    </location>
</feature>
<reference evidence="2 3" key="1">
    <citation type="submission" date="2019-04" db="EMBL/GenBank/DDBJ databases">
        <title>Streptomyces piniterrae sp. nov., a heliquinomycin-producing actinomycete isolated from rhizosphere soil of Pinus yunnanensis.</title>
        <authorList>
            <person name="Zhuang X."/>
            <person name="Zhao J."/>
        </authorList>
    </citation>
    <scope>NUCLEOTIDE SEQUENCE [LARGE SCALE GENOMIC DNA]</scope>
    <source>
        <strain evidence="3">jys28</strain>
    </source>
</reference>
<dbReference type="OrthoDB" id="3695765at2"/>
<comment type="caution">
    <text evidence="2">The sequence shown here is derived from an EMBL/GenBank/DDBJ whole genome shotgun (WGS) entry which is preliminary data.</text>
</comment>